<reference evidence="2 3" key="1">
    <citation type="submission" date="2019-01" db="EMBL/GenBank/DDBJ databases">
        <title>Pseudolysobacter antarctica gen. nov., sp. nov., isolated from Fildes Peninsula, Antarctica.</title>
        <authorList>
            <person name="Wei Z."/>
            <person name="Peng F."/>
        </authorList>
    </citation>
    <scope>NUCLEOTIDE SEQUENCE [LARGE SCALE GENOMIC DNA]</scope>
    <source>
        <strain evidence="2 3">AQ6-296</strain>
    </source>
</reference>
<keyword evidence="1" id="KW-0472">Membrane</keyword>
<dbReference type="Proteomes" id="UP000291562">
    <property type="component" value="Chromosome"/>
</dbReference>
<feature type="transmembrane region" description="Helical" evidence="1">
    <location>
        <begin position="40"/>
        <end position="60"/>
    </location>
</feature>
<accession>A0A411HFS2</accession>
<protein>
    <submittedName>
        <fullName evidence="2">Uncharacterized protein</fullName>
    </submittedName>
</protein>
<keyword evidence="3" id="KW-1185">Reference proteome</keyword>
<dbReference type="RefSeq" id="WP_129831594.1">
    <property type="nucleotide sequence ID" value="NZ_CP035704.1"/>
</dbReference>
<proteinExistence type="predicted"/>
<keyword evidence="1" id="KW-0812">Transmembrane</keyword>
<evidence type="ECO:0000256" key="1">
    <source>
        <dbReference type="SAM" id="Phobius"/>
    </source>
</evidence>
<sequence>MSNSRETNLAMMISIAVLAVGVAAVGEFKTALHLDWGTGTITLVSLIFWGVSSAAAWNWSSEDRGRVLPIIIALLWVCLCPAFNYWKEQCATRFPGYLDPERAGSWWLSVPMEIETGIAILVVGYGLRYYLRSVRAW</sequence>
<evidence type="ECO:0000313" key="3">
    <source>
        <dbReference type="Proteomes" id="UP000291562"/>
    </source>
</evidence>
<feature type="transmembrane region" description="Helical" evidence="1">
    <location>
        <begin position="106"/>
        <end position="127"/>
    </location>
</feature>
<dbReference type="EMBL" id="CP035704">
    <property type="protein sequence ID" value="QBB69338.1"/>
    <property type="molecule type" value="Genomic_DNA"/>
</dbReference>
<dbReference type="AlphaFoldDB" id="A0A411HFS2"/>
<name>A0A411HFS2_9GAMM</name>
<evidence type="ECO:0000313" key="2">
    <source>
        <dbReference type="EMBL" id="QBB69338.1"/>
    </source>
</evidence>
<organism evidence="2 3">
    <name type="scientific">Pseudolysobacter antarcticus</name>
    <dbReference type="NCBI Taxonomy" id="2511995"/>
    <lineage>
        <taxon>Bacteria</taxon>
        <taxon>Pseudomonadati</taxon>
        <taxon>Pseudomonadota</taxon>
        <taxon>Gammaproteobacteria</taxon>
        <taxon>Lysobacterales</taxon>
        <taxon>Rhodanobacteraceae</taxon>
        <taxon>Pseudolysobacter</taxon>
    </lineage>
</organism>
<dbReference type="KEGG" id="xbc:ELE36_02525"/>
<keyword evidence="1" id="KW-1133">Transmembrane helix</keyword>
<gene>
    <name evidence="2" type="ORF">ELE36_02525</name>
</gene>
<feature type="transmembrane region" description="Helical" evidence="1">
    <location>
        <begin position="67"/>
        <end position="86"/>
    </location>
</feature>